<reference evidence="2" key="1">
    <citation type="submission" date="2017-10" db="EMBL/GenBank/DDBJ databases">
        <title>Rapid genome shrinkage in a self-fertile nematode reveals novel sperm competition proteins.</title>
        <authorList>
            <person name="Yin D."/>
            <person name="Schwarz E.M."/>
            <person name="Thomas C.G."/>
            <person name="Felde R.L."/>
            <person name="Korf I.F."/>
            <person name="Cutter A.D."/>
            <person name="Schartner C.M."/>
            <person name="Ralston E.J."/>
            <person name="Meyer B.J."/>
            <person name="Haag E.S."/>
        </authorList>
    </citation>
    <scope>NUCLEOTIDE SEQUENCE [LARGE SCALE GENOMIC DNA]</scope>
    <source>
        <strain evidence="2">JU1422</strain>
    </source>
</reference>
<protein>
    <submittedName>
        <fullName evidence="1">Uncharacterized protein</fullName>
    </submittedName>
</protein>
<proteinExistence type="predicted"/>
<dbReference type="AlphaFoldDB" id="A0A2G5U4X4"/>
<evidence type="ECO:0000313" key="2">
    <source>
        <dbReference type="Proteomes" id="UP000230233"/>
    </source>
</evidence>
<gene>
    <name evidence="1" type="primary">Cnig_chr_IV.g14199</name>
    <name evidence="1" type="ORF">B9Z55_014199</name>
</gene>
<organism evidence="1 2">
    <name type="scientific">Caenorhabditis nigoni</name>
    <dbReference type="NCBI Taxonomy" id="1611254"/>
    <lineage>
        <taxon>Eukaryota</taxon>
        <taxon>Metazoa</taxon>
        <taxon>Ecdysozoa</taxon>
        <taxon>Nematoda</taxon>
        <taxon>Chromadorea</taxon>
        <taxon>Rhabditida</taxon>
        <taxon>Rhabditina</taxon>
        <taxon>Rhabditomorpha</taxon>
        <taxon>Rhabditoidea</taxon>
        <taxon>Rhabditidae</taxon>
        <taxon>Peloderinae</taxon>
        <taxon>Caenorhabditis</taxon>
    </lineage>
</organism>
<comment type="caution">
    <text evidence="1">The sequence shown here is derived from an EMBL/GenBank/DDBJ whole genome shotgun (WGS) entry which is preliminary data.</text>
</comment>
<name>A0A2G5U4X4_9PELO</name>
<dbReference type="Proteomes" id="UP000230233">
    <property type="component" value="Chromosome IV"/>
</dbReference>
<keyword evidence="2" id="KW-1185">Reference proteome</keyword>
<dbReference type="EMBL" id="PDUG01000004">
    <property type="protein sequence ID" value="PIC34594.1"/>
    <property type="molecule type" value="Genomic_DNA"/>
</dbReference>
<sequence>MIGVDVRKRRHFLIYSKDTILRNGKRKRRGERGIKNAMMCNLEAVSLNFTAISSPSVRLSGISFITRRRQRLQINVFVLGGLFFVLHRKMSLC</sequence>
<accession>A0A2G5U4X4</accession>
<evidence type="ECO:0000313" key="1">
    <source>
        <dbReference type="EMBL" id="PIC34594.1"/>
    </source>
</evidence>